<protein>
    <submittedName>
        <fullName evidence="2">Iron-dependent repressor</fullName>
    </submittedName>
</protein>
<feature type="domain" description="Iron dependent repressor metal binding and dimerisation" evidence="1">
    <location>
        <begin position="63"/>
        <end position="128"/>
    </location>
</feature>
<dbReference type="EMBL" id="CP015363">
    <property type="protein sequence ID" value="ARD84342.1"/>
    <property type="molecule type" value="Genomic_DNA"/>
</dbReference>
<dbReference type="SMART" id="SM00529">
    <property type="entry name" value="HTH_DTXR"/>
    <property type="match status" value="1"/>
</dbReference>
<dbReference type="SUPFAM" id="SSF46785">
    <property type="entry name" value="Winged helix' DNA-binding domain"/>
    <property type="match status" value="1"/>
</dbReference>
<dbReference type="Gene3D" id="1.10.10.10">
    <property type="entry name" value="Winged helix-like DNA-binding domain superfamily/Winged helix DNA-binding domain"/>
    <property type="match status" value="1"/>
</dbReference>
<dbReference type="Proteomes" id="UP000192050">
    <property type="component" value="Chromosome"/>
</dbReference>
<dbReference type="InterPro" id="IPR001367">
    <property type="entry name" value="Fe_dep_repressor"/>
</dbReference>
<dbReference type="InterPro" id="IPR036421">
    <property type="entry name" value="Fe_dep_repressor_sf"/>
</dbReference>
<evidence type="ECO:0000259" key="1">
    <source>
        <dbReference type="Pfam" id="PF02742"/>
    </source>
</evidence>
<dbReference type="GO" id="GO:0046914">
    <property type="term" value="F:transition metal ion binding"/>
    <property type="evidence" value="ECO:0007669"/>
    <property type="project" value="InterPro"/>
</dbReference>
<gene>
    <name evidence="2" type="ORF">FAD_0424</name>
</gene>
<reference evidence="2 3" key="1">
    <citation type="submission" date="2011-10" db="EMBL/GenBank/DDBJ databases">
        <title>Metabolic and evolutionary patterns in the extreme acidophile Ferroplasma acidiphilum.</title>
        <authorList>
            <person name="Golyshina O.V."/>
            <person name="Kozyavkin S.A."/>
            <person name="Tatusov R.L."/>
            <person name="Slesarev A.I."/>
            <person name="Golyshin P.N."/>
        </authorList>
    </citation>
    <scope>NUCLEOTIDE SEQUENCE [LARGE SCALE GENOMIC DNA]</scope>
    <source>
        <strain evidence="3">Y</strain>
    </source>
</reference>
<dbReference type="OrthoDB" id="24735at2157"/>
<dbReference type="PANTHER" id="PTHR33238">
    <property type="entry name" value="IRON (METAL) DEPENDENT REPRESSOR, DTXR FAMILY"/>
    <property type="match status" value="1"/>
</dbReference>
<dbReference type="SUPFAM" id="SSF47979">
    <property type="entry name" value="Iron-dependent repressor protein, dimerization domain"/>
    <property type="match status" value="1"/>
</dbReference>
<dbReference type="GO" id="GO:0046983">
    <property type="term" value="F:protein dimerization activity"/>
    <property type="evidence" value="ECO:0007669"/>
    <property type="project" value="InterPro"/>
</dbReference>
<evidence type="ECO:0000313" key="2">
    <source>
        <dbReference type="EMBL" id="ARD84342.1"/>
    </source>
</evidence>
<dbReference type="InterPro" id="IPR036388">
    <property type="entry name" value="WH-like_DNA-bd_sf"/>
</dbReference>
<dbReference type="InterPro" id="IPR022689">
    <property type="entry name" value="Iron_dep_repressor"/>
</dbReference>
<dbReference type="InterPro" id="IPR036390">
    <property type="entry name" value="WH_DNA-bd_sf"/>
</dbReference>
<dbReference type="PANTHER" id="PTHR33238:SF7">
    <property type="entry name" value="IRON-DEPENDENT TRANSCRIPTIONAL REGULATOR"/>
    <property type="match status" value="1"/>
</dbReference>
<keyword evidence="3" id="KW-1185">Reference proteome</keyword>
<dbReference type="GO" id="GO:0003700">
    <property type="term" value="F:DNA-binding transcription factor activity"/>
    <property type="evidence" value="ECO:0007669"/>
    <property type="project" value="InterPro"/>
</dbReference>
<accession>A0A1V0N2G8</accession>
<sequence>MEYNITRKERDCIVAIHDSSGFPLRLFNIAEILNIKRPTAYELIKRLESKEIIERKNGVIYLTPYGNTIYSEIIMAHRTLEVMLTKSGVNSERACEQIEKIDYLMDDTSIQKLFISLGNPQTCPHGKPVKSN</sequence>
<dbReference type="KEGG" id="fai:FAD_0424"/>
<name>A0A1V0N2G8_9ARCH</name>
<dbReference type="STRING" id="74969.FAD_0424"/>
<dbReference type="GeneID" id="31675933"/>
<proteinExistence type="predicted"/>
<organism evidence="2 3">
    <name type="scientific">Ferroplasma acidiphilum</name>
    <dbReference type="NCBI Taxonomy" id="74969"/>
    <lineage>
        <taxon>Archaea</taxon>
        <taxon>Methanobacteriati</taxon>
        <taxon>Thermoplasmatota</taxon>
        <taxon>Thermoplasmata</taxon>
        <taxon>Thermoplasmatales</taxon>
        <taxon>Ferroplasmaceae</taxon>
        <taxon>Ferroplasma</taxon>
    </lineage>
</organism>
<dbReference type="InterPro" id="IPR050536">
    <property type="entry name" value="DtxR_MntR_Metal-Reg"/>
</dbReference>
<dbReference type="Pfam" id="PF02742">
    <property type="entry name" value="Fe_dep_repr_C"/>
    <property type="match status" value="1"/>
</dbReference>
<evidence type="ECO:0000313" key="3">
    <source>
        <dbReference type="Proteomes" id="UP000192050"/>
    </source>
</evidence>
<dbReference type="AlphaFoldDB" id="A0A1V0N2G8"/>
<dbReference type="RefSeq" id="WP_081141586.1">
    <property type="nucleotide sequence ID" value="NZ_CP015363.1"/>
</dbReference>